<dbReference type="Gramene" id="Pp3c10_2210V3.1">
    <property type="protein sequence ID" value="Pp3c10_2210V3.1"/>
    <property type="gene ID" value="Pp3c10_2210"/>
</dbReference>
<reference evidence="10 12" key="1">
    <citation type="journal article" date="2008" name="Science">
        <title>The Physcomitrella genome reveals evolutionary insights into the conquest of land by plants.</title>
        <authorList>
            <person name="Rensing S."/>
            <person name="Lang D."/>
            <person name="Zimmer A."/>
            <person name="Terry A."/>
            <person name="Salamov A."/>
            <person name="Shapiro H."/>
            <person name="Nishiyama T."/>
            <person name="Perroud P.-F."/>
            <person name="Lindquist E."/>
            <person name="Kamisugi Y."/>
            <person name="Tanahashi T."/>
            <person name="Sakakibara K."/>
            <person name="Fujita T."/>
            <person name="Oishi K."/>
            <person name="Shin-I T."/>
            <person name="Kuroki Y."/>
            <person name="Toyoda A."/>
            <person name="Suzuki Y."/>
            <person name="Hashimoto A."/>
            <person name="Yamaguchi K."/>
            <person name="Sugano A."/>
            <person name="Kohara Y."/>
            <person name="Fujiyama A."/>
            <person name="Anterola A."/>
            <person name="Aoki S."/>
            <person name="Ashton N."/>
            <person name="Barbazuk W.B."/>
            <person name="Barker E."/>
            <person name="Bennetzen J."/>
            <person name="Bezanilla M."/>
            <person name="Blankenship R."/>
            <person name="Cho S.H."/>
            <person name="Dutcher S."/>
            <person name="Estelle M."/>
            <person name="Fawcett J.A."/>
            <person name="Gundlach H."/>
            <person name="Hanada K."/>
            <person name="Heyl A."/>
            <person name="Hicks K.A."/>
            <person name="Hugh J."/>
            <person name="Lohr M."/>
            <person name="Mayer K."/>
            <person name="Melkozernov A."/>
            <person name="Murata T."/>
            <person name="Nelson D."/>
            <person name="Pils B."/>
            <person name="Prigge M."/>
            <person name="Reiss B."/>
            <person name="Renner T."/>
            <person name="Rombauts S."/>
            <person name="Rushton P."/>
            <person name="Sanderfoot A."/>
            <person name="Schween G."/>
            <person name="Shiu S.-H."/>
            <person name="Stueber K."/>
            <person name="Theodoulou F.L."/>
            <person name="Tu H."/>
            <person name="Van de Peer Y."/>
            <person name="Verrier P.J."/>
            <person name="Waters E."/>
            <person name="Wood A."/>
            <person name="Yang L."/>
            <person name="Cove D."/>
            <person name="Cuming A."/>
            <person name="Hasebe M."/>
            <person name="Lucas S."/>
            <person name="Mishler D.B."/>
            <person name="Reski R."/>
            <person name="Grigoriev I."/>
            <person name="Quatrano R.S."/>
            <person name="Boore J.L."/>
        </authorList>
    </citation>
    <scope>NUCLEOTIDE SEQUENCE [LARGE SCALE GENOMIC DNA]</scope>
    <source>
        <strain evidence="11 12">cv. Gransden 2004</strain>
    </source>
</reference>
<dbReference type="KEGG" id="ppp:112287597"/>
<dbReference type="PANTHER" id="PTHR48050">
    <property type="entry name" value="STEROL 3-BETA-GLUCOSYLTRANSFERASE"/>
    <property type="match status" value="1"/>
</dbReference>
<feature type="domain" description="Erythromycin biosynthesis protein CIII-like C-terminal" evidence="9">
    <location>
        <begin position="714"/>
        <end position="813"/>
    </location>
</feature>
<organism evidence="10">
    <name type="scientific">Physcomitrium patens</name>
    <name type="common">Spreading-leaved earth moss</name>
    <name type="synonym">Physcomitrella patens</name>
    <dbReference type="NCBI Taxonomy" id="3218"/>
    <lineage>
        <taxon>Eukaryota</taxon>
        <taxon>Viridiplantae</taxon>
        <taxon>Streptophyta</taxon>
        <taxon>Embryophyta</taxon>
        <taxon>Bryophyta</taxon>
        <taxon>Bryophytina</taxon>
        <taxon>Bryopsida</taxon>
        <taxon>Funariidae</taxon>
        <taxon>Funariales</taxon>
        <taxon>Funariaceae</taxon>
        <taxon>Physcomitrium</taxon>
    </lineage>
</organism>
<sequence length="870" mass="94705">MSVIGDSQPIALHLHTSSNMLHDSTLRTPQPSRSEMTTTSRITQGLHHSSDAASPSNSLSSASQLRTIPDNFESNQSTLQYLPAGTPSASTSENDFVTCTTDIPLLTTFPAAVPPSLLADLASSSQQCTDKDGESSGLDVVSVLLSEDSGIESQSLESMKALVTDSALSTSVLQNATEFRTSSLGEGRANVVVCRVDGKANTSLVGSNPHTADLKGENGLGQEDGQPLHDNLSVPASMPSSDSTLISGNGSGDLSPVGDMSTSEHEMKVLKDSSVHLLQNIFENAEDVASDEAVGRTKSMPAPKSESVHSARFLRRSSTEKRRRGMNTDNVNVRVTPEFNKLSDRRKKKLLRKLATIKKDGVVEFDVGDSSQAAKDLFGYGFSPVGDAKYENDDDGQDEKTTQEEYLNNFKSVPPLRIVMLIVGTRGDVQPFIAIGRKLQEHGHRVRLASHKNFEGFVKSGGLEFYPLGGDPVVLAGYMVKNKGFLPSNPAEIPVQRQQIKSIVHSLLPACTQPDLASGIPFQAQAIIANPPAYGHVHVAEFLKIPLHIFFTMPWTPTSAFPHPLSRVKQPAGYRMSYQIVDTMIWLGIRGIINSYRKKKLKLRPITYFSGSHGSIAEMPTGYIWSPHLVPKPRDWGSSVDVVGFCFLNLATDYKPPEDLVNWLKAGSPPIYIGFGSLPVEDPEGMTKIIVEALNKTGQRGIIGKGWGGIGNLPETPENIFLLSDCPHDWLFPQCAGVIHHGGAGTTSAGLKAACPTTIIPFFGDQPFWGDRVHEKGVGPAPIPVNHLTLERLVNAIEKMLDPVVKQAALDLSKAMENEDGVEGAVNAFHKHIRHRIPQTVSSREFHRPSRRYSYRRALFKWTTSCLQVY</sequence>
<reference evidence="10 12" key="2">
    <citation type="journal article" date="2018" name="Plant J.">
        <title>The Physcomitrella patens chromosome-scale assembly reveals moss genome structure and evolution.</title>
        <authorList>
            <person name="Lang D."/>
            <person name="Ullrich K.K."/>
            <person name="Murat F."/>
            <person name="Fuchs J."/>
            <person name="Jenkins J."/>
            <person name="Haas F.B."/>
            <person name="Piednoel M."/>
            <person name="Gundlach H."/>
            <person name="Van Bel M."/>
            <person name="Meyberg R."/>
            <person name="Vives C."/>
            <person name="Morata J."/>
            <person name="Symeonidi A."/>
            <person name="Hiss M."/>
            <person name="Muchero W."/>
            <person name="Kamisugi Y."/>
            <person name="Saleh O."/>
            <person name="Blanc G."/>
            <person name="Decker E.L."/>
            <person name="van Gessel N."/>
            <person name="Grimwood J."/>
            <person name="Hayes R.D."/>
            <person name="Graham S.W."/>
            <person name="Gunter L.E."/>
            <person name="McDaniel S.F."/>
            <person name="Hoernstein S.N.W."/>
            <person name="Larsson A."/>
            <person name="Li F.W."/>
            <person name="Perroud P.F."/>
            <person name="Phillips J."/>
            <person name="Ranjan P."/>
            <person name="Rokshar D.S."/>
            <person name="Rothfels C.J."/>
            <person name="Schneider L."/>
            <person name="Shu S."/>
            <person name="Stevenson D.W."/>
            <person name="Thummler F."/>
            <person name="Tillich M."/>
            <person name="Villarreal Aguilar J.C."/>
            <person name="Widiez T."/>
            <person name="Wong G.K."/>
            <person name="Wymore A."/>
            <person name="Zhang Y."/>
            <person name="Zimmer A.D."/>
            <person name="Quatrano R.S."/>
            <person name="Mayer K.F.X."/>
            <person name="Goodstein D."/>
            <person name="Casacuberta J.M."/>
            <person name="Vandepoele K."/>
            <person name="Reski R."/>
            <person name="Cuming A.C."/>
            <person name="Tuskan G.A."/>
            <person name="Maumus F."/>
            <person name="Salse J."/>
            <person name="Schmutz J."/>
            <person name="Rensing S.A."/>
        </authorList>
    </citation>
    <scope>NUCLEOTIDE SEQUENCE [LARGE SCALE GENOMIC DNA]</scope>
    <source>
        <strain evidence="11 12">cv. Gransden 2004</strain>
    </source>
</reference>
<dbReference type="InterPro" id="IPR010610">
    <property type="entry name" value="EryCIII-like_C"/>
</dbReference>
<dbReference type="PANTHER" id="PTHR48050:SF13">
    <property type="entry name" value="STEROL 3-BETA-GLUCOSYLTRANSFERASE UGT80A2"/>
    <property type="match status" value="1"/>
</dbReference>
<dbReference type="PaxDb" id="3218-PP1S245_59V6.1"/>
<evidence type="ECO:0000259" key="8">
    <source>
        <dbReference type="Pfam" id="PF03033"/>
    </source>
</evidence>
<dbReference type="GO" id="GO:0016125">
    <property type="term" value="P:sterol metabolic process"/>
    <property type="evidence" value="ECO:0007669"/>
    <property type="project" value="UniProtKB-ARBA"/>
</dbReference>
<dbReference type="EnsemblPlants" id="Pp3c10_2210V3.1">
    <property type="protein sequence ID" value="Pp3c10_2210V3.1"/>
    <property type="gene ID" value="Pp3c10_2210"/>
</dbReference>
<evidence type="ECO:0000313" key="11">
    <source>
        <dbReference type="EnsemblPlants" id="Pp3c10_2210V3.1"/>
    </source>
</evidence>
<dbReference type="GO" id="GO:0009791">
    <property type="term" value="P:post-embryonic development"/>
    <property type="evidence" value="ECO:0007669"/>
    <property type="project" value="UniProtKB-ARBA"/>
</dbReference>
<keyword evidence="6" id="KW-0443">Lipid metabolism</keyword>
<dbReference type="SUPFAM" id="SSF53756">
    <property type="entry name" value="UDP-Glycosyltransferase/glycogen phosphorylase"/>
    <property type="match status" value="1"/>
</dbReference>
<dbReference type="Gramene" id="Pp3c10_2210V3.3">
    <property type="protein sequence ID" value="Pp3c10_2210V3.3"/>
    <property type="gene ID" value="Pp3c10_2210"/>
</dbReference>
<evidence type="ECO:0000256" key="3">
    <source>
        <dbReference type="ARBA" id="ARBA00022516"/>
    </source>
</evidence>
<dbReference type="Gene3D" id="3.40.50.2000">
    <property type="entry name" value="Glycogen Phosphorylase B"/>
    <property type="match status" value="2"/>
</dbReference>
<reference evidence="11" key="3">
    <citation type="submission" date="2020-12" db="UniProtKB">
        <authorList>
            <consortium name="EnsemblPlants"/>
        </authorList>
    </citation>
    <scope>IDENTIFICATION</scope>
</reference>
<dbReference type="Pfam" id="PF03033">
    <property type="entry name" value="Glyco_transf_28"/>
    <property type="match status" value="1"/>
</dbReference>
<dbReference type="Gramene" id="Pp3c10_2210V3.2">
    <property type="protein sequence ID" value="Pp3c10_2210V3.2"/>
    <property type="gene ID" value="Pp3c10_2210"/>
</dbReference>
<dbReference type="FunFam" id="3.40.50.2000:FF:000030">
    <property type="entry name" value="Sterol 3-beta-glucosyltransferase UGT80A2"/>
    <property type="match status" value="1"/>
</dbReference>
<dbReference type="FunFam" id="3.40.50.2000:FF:000009">
    <property type="entry name" value="Sterol 3-beta-glucosyltransferase UGT80A2"/>
    <property type="match status" value="1"/>
</dbReference>
<dbReference type="InterPro" id="IPR004276">
    <property type="entry name" value="GlycoTrans_28_N"/>
</dbReference>
<dbReference type="OrthoDB" id="5835829at2759"/>
<evidence type="ECO:0000256" key="2">
    <source>
        <dbReference type="ARBA" id="ARBA00012650"/>
    </source>
</evidence>
<comment type="similarity">
    <text evidence="1">Belongs to the glycosyltransferase 28 family.</text>
</comment>
<dbReference type="EMBL" id="ABEU02000010">
    <property type="protein sequence ID" value="PNR46171.1"/>
    <property type="molecule type" value="Genomic_DNA"/>
</dbReference>
<protein>
    <recommendedName>
        <fullName evidence="2">sterol 3beta-glucosyltransferase</fullName>
        <ecNumber evidence="2">2.4.1.173</ecNumber>
    </recommendedName>
</protein>
<feature type="region of interest" description="Disordered" evidence="7">
    <location>
        <begin position="14"/>
        <end position="63"/>
    </location>
</feature>
<evidence type="ECO:0000256" key="6">
    <source>
        <dbReference type="ARBA" id="ARBA00023098"/>
    </source>
</evidence>
<evidence type="ECO:0000313" key="12">
    <source>
        <dbReference type="Proteomes" id="UP000006727"/>
    </source>
</evidence>
<feature type="compositionally biased region" description="Polar residues" evidence="7">
    <location>
        <begin position="238"/>
        <end position="248"/>
    </location>
</feature>
<dbReference type="RefSeq" id="XP_024386514.1">
    <property type="nucleotide sequence ID" value="XM_024530746.2"/>
</dbReference>
<feature type="region of interest" description="Disordered" evidence="7">
    <location>
        <begin position="202"/>
        <end position="260"/>
    </location>
</feature>
<proteinExistence type="inferred from homology"/>
<evidence type="ECO:0000259" key="9">
    <source>
        <dbReference type="Pfam" id="PF06722"/>
    </source>
</evidence>
<dbReference type="FunCoup" id="A0A2K1JXD1">
    <property type="interactions" value="2429"/>
</dbReference>
<dbReference type="EnsemblPlants" id="Pp3c10_2210V3.2">
    <property type="protein sequence ID" value="Pp3c10_2210V3.2"/>
    <property type="gene ID" value="Pp3c10_2210"/>
</dbReference>
<dbReference type="RefSeq" id="XP_024386516.1">
    <property type="nucleotide sequence ID" value="XM_024530748.2"/>
</dbReference>
<feature type="domain" description="Glycosyltransferase family 28 N-terminal" evidence="8">
    <location>
        <begin position="418"/>
        <end position="562"/>
    </location>
</feature>
<feature type="compositionally biased region" description="Polar residues" evidence="7">
    <location>
        <begin position="15"/>
        <end position="47"/>
    </location>
</feature>
<gene>
    <name evidence="11" type="primary">LOC112287597</name>
    <name evidence="10" type="ORF">PHYPA_013290</name>
</gene>
<feature type="compositionally biased region" description="Low complexity" evidence="7">
    <location>
        <begin position="51"/>
        <end position="63"/>
    </location>
</feature>
<dbReference type="EnsemblPlants" id="Pp3c10_2210V3.3">
    <property type="protein sequence ID" value="Pp3c10_2210V3.3"/>
    <property type="gene ID" value="Pp3c10_2210"/>
</dbReference>
<evidence type="ECO:0000256" key="7">
    <source>
        <dbReference type="SAM" id="MobiDB-lite"/>
    </source>
</evidence>
<dbReference type="GO" id="GO:0005975">
    <property type="term" value="P:carbohydrate metabolic process"/>
    <property type="evidence" value="ECO:0007669"/>
    <property type="project" value="InterPro"/>
</dbReference>
<keyword evidence="5" id="KW-0808">Transferase</keyword>
<dbReference type="AlphaFoldDB" id="A0A2K1JXD1"/>
<evidence type="ECO:0000256" key="5">
    <source>
        <dbReference type="ARBA" id="ARBA00022679"/>
    </source>
</evidence>
<dbReference type="GeneID" id="112287597"/>
<name>A0A2K1JXD1_PHYPA</name>
<keyword evidence="12" id="KW-1185">Reference proteome</keyword>
<dbReference type="CDD" id="cd03784">
    <property type="entry name" value="GT1_Gtf-like"/>
    <property type="match status" value="1"/>
</dbReference>
<keyword evidence="3" id="KW-0444">Lipid biosynthesis</keyword>
<dbReference type="Pfam" id="PF06722">
    <property type="entry name" value="EryCIII-like_C"/>
    <property type="match status" value="1"/>
</dbReference>
<dbReference type="GO" id="GO:0016906">
    <property type="term" value="F:sterol 3-beta-glucosyltransferase activity"/>
    <property type="evidence" value="ECO:0007669"/>
    <property type="project" value="UniProtKB-EC"/>
</dbReference>
<dbReference type="Proteomes" id="UP000006727">
    <property type="component" value="Chromosome 10"/>
</dbReference>
<evidence type="ECO:0000256" key="4">
    <source>
        <dbReference type="ARBA" id="ARBA00022676"/>
    </source>
</evidence>
<evidence type="ECO:0000256" key="1">
    <source>
        <dbReference type="ARBA" id="ARBA00006962"/>
    </source>
</evidence>
<accession>A0A2K1JXD1</accession>
<dbReference type="InterPro" id="IPR002213">
    <property type="entry name" value="UDP_glucos_trans"/>
</dbReference>
<feature type="region of interest" description="Disordered" evidence="7">
    <location>
        <begin position="292"/>
        <end position="324"/>
    </location>
</feature>
<dbReference type="EC" id="2.4.1.173" evidence="2"/>
<keyword evidence="4" id="KW-0328">Glycosyltransferase</keyword>
<evidence type="ECO:0000313" key="10">
    <source>
        <dbReference type="EMBL" id="PNR46171.1"/>
    </source>
</evidence>
<dbReference type="InterPro" id="IPR050426">
    <property type="entry name" value="Glycosyltransferase_28"/>
</dbReference>